<evidence type="ECO:0000256" key="1">
    <source>
        <dbReference type="ARBA" id="ARBA00023015"/>
    </source>
</evidence>
<dbReference type="PANTHER" id="PTHR47894:SF1">
    <property type="entry name" value="HTH-TYPE TRANSCRIPTIONAL REGULATOR VQSM"/>
    <property type="match status" value="1"/>
</dbReference>
<keyword evidence="6" id="KW-1185">Reference proteome</keyword>
<dbReference type="EMBL" id="BBYQ01000121">
    <property type="protein sequence ID" value="GAP31618.1"/>
    <property type="molecule type" value="Genomic_DNA"/>
</dbReference>
<dbReference type="Pfam" id="PF12625">
    <property type="entry name" value="Arabinose_bd"/>
    <property type="match status" value="1"/>
</dbReference>
<dbReference type="PANTHER" id="PTHR47894">
    <property type="entry name" value="HTH-TYPE TRANSCRIPTIONAL REGULATOR GADX"/>
    <property type="match status" value="1"/>
</dbReference>
<evidence type="ECO:0000313" key="6">
    <source>
        <dbReference type="Proteomes" id="UP000037179"/>
    </source>
</evidence>
<accession>A0ABC9Z1L9</accession>
<dbReference type="SMART" id="SM00342">
    <property type="entry name" value="HTH_ARAC"/>
    <property type="match status" value="1"/>
</dbReference>
<reference evidence="6" key="1">
    <citation type="submission" date="2015-07" db="EMBL/GenBank/DDBJ databases">
        <title>Nocardia seriolae U-1 whole genome shotgun sequence.</title>
        <authorList>
            <person name="Imajoh M."/>
            <person name="Fukumoto Y."/>
            <person name="Sukeda M."/>
            <person name="Yamane J."/>
            <person name="Yamasaki K."/>
            <person name="Shimizu M."/>
            <person name="Ohnishi K."/>
            <person name="Oshima S."/>
        </authorList>
    </citation>
    <scope>NUCLEOTIDE SEQUENCE [LARGE SCALE GENOMIC DNA]</scope>
    <source>
        <strain evidence="6">U-1</strain>
    </source>
</reference>
<dbReference type="InterPro" id="IPR018060">
    <property type="entry name" value="HTH_AraC"/>
</dbReference>
<dbReference type="SUPFAM" id="SSF46689">
    <property type="entry name" value="Homeodomain-like"/>
    <property type="match status" value="1"/>
</dbReference>
<dbReference type="Gene3D" id="1.10.10.60">
    <property type="entry name" value="Homeodomain-like"/>
    <property type="match status" value="1"/>
</dbReference>
<proteinExistence type="predicted"/>
<name>A0ABC9Z1L9_9NOCA</name>
<dbReference type="AlphaFoldDB" id="A0ABC9Z1L9"/>
<dbReference type="Proteomes" id="UP000037179">
    <property type="component" value="Unassembled WGS sequence"/>
</dbReference>
<organism evidence="5 6">
    <name type="scientific">Nocardia seriolae</name>
    <dbReference type="NCBI Taxonomy" id="37332"/>
    <lineage>
        <taxon>Bacteria</taxon>
        <taxon>Bacillati</taxon>
        <taxon>Actinomycetota</taxon>
        <taxon>Actinomycetes</taxon>
        <taxon>Mycobacteriales</taxon>
        <taxon>Nocardiaceae</taxon>
        <taxon>Nocardia</taxon>
    </lineage>
</organism>
<feature type="domain" description="HTH araC/xylS-type" evidence="4">
    <location>
        <begin position="242"/>
        <end position="340"/>
    </location>
</feature>
<protein>
    <submittedName>
        <fullName evidence="5">AraC family transcriptional regulator</fullName>
    </submittedName>
</protein>
<sequence>MPRLRYDPAMIVGTIPVRTAAVVRDTALRLGVARGEIDSIPGIDPETFGNDLLRVPSKSVWRMWELLDARGPGAGLAVSAAAVRGSLNVWDYLFSSAPTLAESLSAAVELRSVVANPTVGGAIVVDGGLLTIRETRPDTPEAVVAAIEEFSLAIMLRRAREATGRHLVPVRVAFTTSAPRCHNHLVDEFGTSRIDFDAEHAEFTLIDAAAIPTGGGPNETRMFRQYAELLLANAVTATDWNDELRLAIHESMNHGGAELRPVADRLGISTRTLQRRLGERGTTWREQVDAVRTEQAALLLRDTDLPVRSVAARLGYGDVRSFRRAFQRWHGRAPGVWRELSA</sequence>
<gene>
    <name evidence="5" type="ORF">NSK11_contig00121-0005</name>
</gene>
<keyword evidence="1" id="KW-0805">Transcription regulation</keyword>
<evidence type="ECO:0000256" key="2">
    <source>
        <dbReference type="ARBA" id="ARBA00023125"/>
    </source>
</evidence>
<evidence type="ECO:0000256" key="3">
    <source>
        <dbReference type="ARBA" id="ARBA00023163"/>
    </source>
</evidence>
<dbReference type="InterPro" id="IPR032687">
    <property type="entry name" value="AraC-type_N"/>
</dbReference>
<dbReference type="Pfam" id="PF12833">
    <property type="entry name" value="HTH_18"/>
    <property type="match status" value="1"/>
</dbReference>
<evidence type="ECO:0000259" key="4">
    <source>
        <dbReference type="PROSITE" id="PS01124"/>
    </source>
</evidence>
<reference evidence="5 6" key="2">
    <citation type="journal article" date="2016" name="Genome Announc.">
        <title>Draft Genome Sequence of Erythromycin- and Oxytetracycline-Sensitive Nocardia seriolae Strain U-1 (NBRC 110359).</title>
        <authorList>
            <person name="Imajoh M."/>
            <person name="Sukeda M."/>
            <person name="Shimizu M."/>
            <person name="Yamane J."/>
            <person name="Ohnishi K."/>
            <person name="Oshima S."/>
        </authorList>
    </citation>
    <scope>NUCLEOTIDE SEQUENCE [LARGE SCALE GENOMIC DNA]</scope>
    <source>
        <strain evidence="5 6">U-1</strain>
    </source>
</reference>
<comment type="caution">
    <text evidence="5">The sequence shown here is derived from an EMBL/GenBank/DDBJ whole genome shotgun (WGS) entry which is preliminary data.</text>
</comment>
<dbReference type="GO" id="GO:0003677">
    <property type="term" value="F:DNA binding"/>
    <property type="evidence" value="ECO:0007669"/>
    <property type="project" value="UniProtKB-KW"/>
</dbReference>
<keyword evidence="2" id="KW-0238">DNA-binding</keyword>
<evidence type="ECO:0000313" key="5">
    <source>
        <dbReference type="EMBL" id="GAP31618.1"/>
    </source>
</evidence>
<keyword evidence="3" id="KW-0804">Transcription</keyword>
<dbReference type="InterPro" id="IPR009057">
    <property type="entry name" value="Homeodomain-like_sf"/>
</dbReference>
<dbReference type="PROSITE" id="PS01124">
    <property type="entry name" value="HTH_ARAC_FAMILY_2"/>
    <property type="match status" value="1"/>
</dbReference>